<dbReference type="SUPFAM" id="SSF103473">
    <property type="entry name" value="MFS general substrate transporter"/>
    <property type="match status" value="1"/>
</dbReference>
<feature type="transmembrane region" description="Helical" evidence="8">
    <location>
        <begin position="336"/>
        <end position="355"/>
    </location>
</feature>
<dbReference type="PANTHER" id="PTHR11360:SF224">
    <property type="entry name" value="MAJOR FACILITATOR SUPERFAMILY (MFS) PROFILE DOMAIN-CONTAINING PROTEIN-RELATED"/>
    <property type="match status" value="1"/>
</dbReference>
<feature type="transmembrane region" description="Helical" evidence="8">
    <location>
        <begin position="392"/>
        <end position="418"/>
    </location>
</feature>
<evidence type="ECO:0000256" key="4">
    <source>
        <dbReference type="ARBA" id="ARBA00022692"/>
    </source>
</evidence>
<dbReference type="InterPro" id="IPR020846">
    <property type="entry name" value="MFS_dom"/>
</dbReference>
<dbReference type="CDD" id="cd17352">
    <property type="entry name" value="MFS_MCT_SLC16"/>
    <property type="match status" value="1"/>
</dbReference>
<evidence type="ECO:0000256" key="3">
    <source>
        <dbReference type="ARBA" id="ARBA00022448"/>
    </source>
</evidence>
<dbReference type="GO" id="GO:0022857">
    <property type="term" value="F:transmembrane transporter activity"/>
    <property type="evidence" value="ECO:0007669"/>
    <property type="project" value="InterPro"/>
</dbReference>
<feature type="transmembrane region" description="Helical" evidence="8">
    <location>
        <begin position="134"/>
        <end position="156"/>
    </location>
</feature>
<dbReference type="InterPro" id="IPR011701">
    <property type="entry name" value="MFS"/>
</dbReference>
<dbReference type="OrthoDB" id="5667at2759"/>
<dbReference type="Pfam" id="PF07690">
    <property type="entry name" value="MFS_1"/>
    <property type="match status" value="1"/>
</dbReference>
<evidence type="ECO:0000259" key="9">
    <source>
        <dbReference type="PROSITE" id="PS50850"/>
    </source>
</evidence>
<gene>
    <name evidence="10" type="ORF">B0I36DRAFT_363846</name>
</gene>
<evidence type="ECO:0000256" key="7">
    <source>
        <dbReference type="SAM" id="MobiDB-lite"/>
    </source>
</evidence>
<keyword evidence="3" id="KW-0813">Transport</keyword>
<accession>A0A9P8Y417</accession>
<dbReference type="Proteomes" id="UP000756346">
    <property type="component" value="Unassembled WGS sequence"/>
</dbReference>
<dbReference type="Gene3D" id="1.20.1250.20">
    <property type="entry name" value="MFS general substrate transporter like domains"/>
    <property type="match status" value="2"/>
</dbReference>
<comment type="subcellular location">
    <subcellularLocation>
        <location evidence="1">Membrane</location>
        <topology evidence="1">Multi-pass membrane protein</topology>
    </subcellularLocation>
</comment>
<dbReference type="InterPro" id="IPR036259">
    <property type="entry name" value="MFS_trans_sf"/>
</dbReference>
<organism evidence="10 11">
    <name type="scientific">Microdochium trichocladiopsis</name>
    <dbReference type="NCBI Taxonomy" id="1682393"/>
    <lineage>
        <taxon>Eukaryota</taxon>
        <taxon>Fungi</taxon>
        <taxon>Dikarya</taxon>
        <taxon>Ascomycota</taxon>
        <taxon>Pezizomycotina</taxon>
        <taxon>Sordariomycetes</taxon>
        <taxon>Xylariomycetidae</taxon>
        <taxon>Xylariales</taxon>
        <taxon>Microdochiaceae</taxon>
        <taxon>Microdochium</taxon>
    </lineage>
</organism>
<evidence type="ECO:0000256" key="6">
    <source>
        <dbReference type="ARBA" id="ARBA00023136"/>
    </source>
</evidence>
<dbReference type="AlphaFoldDB" id="A0A9P8Y417"/>
<feature type="transmembrane region" description="Helical" evidence="8">
    <location>
        <begin position="367"/>
        <end position="386"/>
    </location>
</feature>
<dbReference type="EMBL" id="JAGTJQ010000006">
    <property type="protein sequence ID" value="KAH7029281.1"/>
    <property type="molecule type" value="Genomic_DNA"/>
</dbReference>
<keyword evidence="5 8" id="KW-1133">Transmembrane helix</keyword>
<protein>
    <submittedName>
        <fullName evidence="10">Major facilitator superfamily domain-containing protein</fullName>
    </submittedName>
</protein>
<evidence type="ECO:0000256" key="2">
    <source>
        <dbReference type="ARBA" id="ARBA00006727"/>
    </source>
</evidence>
<feature type="compositionally biased region" description="Polar residues" evidence="7">
    <location>
        <begin position="1"/>
        <end position="11"/>
    </location>
</feature>
<dbReference type="RefSeq" id="XP_046011569.1">
    <property type="nucleotide sequence ID" value="XM_046158879.1"/>
</dbReference>
<feature type="transmembrane region" description="Helical" evidence="8">
    <location>
        <begin position="193"/>
        <end position="213"/>
    </location>
</feature>
<feature type="compositionally biased region" description="Low complexity" evidence="7">
    <location>
        <begin position="57"/>
        <end position="77"/>
    </location>
</feature>
<evidence type="ECO:0000313" key="11">
    <source>
        <dbReference type="Proteomes" id="UP000756346"/>
    </source>
</evidence>
<dbReference type="GO" id="GO:0016020">
    <property type="term" value="C:membrane"/>
    <property type="evidence" value="ECO:0007669"/>
    <property type="project" value="UniProtKB-SubCell"/>
</dbReference>
<evidence type="ECO:0000256" key="5">
    <source>
        <dbReference type="ARBA" id="ARBA00022989"/>
    </source>
</evidence>
<feature type="transmembrane region" description="Helical" evidence="8">
    <location>
        <begin position="457"/>
        <end position="477"/>
    </location>
</feature>
<evidence type="ECO:0000256" key="8">
    <source>
        <dbReference type="SAM" id="Phobius"/>
    </source>
</evidence>
<comment type="similarity">
    <text evidence="2">Belongs to the major facilitator superfamily. Monocarboxylate porter (TC 2.A.1.13) family.</text>
</comment>
<feature type="domain" description="Major facilitator superfamily (MFS) profile" evidence="9">
    <location>
        <begin position="301"/>
        <end position="490"/>
    </location>
</feature>
<dbReference type="PROSITE" id="PS50850">
    <property type="entry name" value="MFS"/>
    <property type="match status" value="1"/>
</dbReference>
<feature type="transmembrane region" description="Helical" evidence="8">
    <location>
        <begin position="257"/>
        <end position="279"/>
    </location>
</feature>
<keyword evidence="6 8" id="KW-0472">Membrane</keyword>
<feature type="transmembrane region" description="Helical" evidence="8">
    <location>
        <begin position="430"/>
        <end position="451"/>
    </location>
</feature>
<dbReference type="PANTHER" id="PTHR11360">
    <property type="entry name" value="MONOCARBOXYLATE TRANSPORTER"/>
    <property type="match status" value="1"/>
</dbReference>
<evidence type="ECO:0000313" key="10">
    <source>
        <dbReference type="EMBL" id="KAH7029281.1"/>
    </source>
</evidence>
<keyword evidence="11" id="KW-1185">Reference proteome</keyword>
<dbReference type="InterPro" id="IPR050327">
    <property type="entry name" value="Proton-linked_MCT"/>
</dbReference>
<comment type="caution">
    <text evidence="10">The sequence shown here is derived from an EMBL/GenBank/DDBJ whole genome shotgun (WGS) entry which is preliminary data.</text>
</comment>
<evidence type="ECO:0000256" key="1">
    <source>
        <dbReference type="ARBA" id="ARBA00004141"/>
    </source>
</evidence>
<dbReference type="GeneID" id="70188425"/>
<name>A0A9P8Y417_9PEZI</name>
<feature type="transmembrane region" description="Helical" evidence="8">
    <location>
        <begin position="300"/>
        <end position="324"/>
    </location>
</feature>
<proteinExistence type="inferred from homology"/>
<feature type="transmembrane region" description="Helical" evidence="8">
    <location>
        <begin position="96"/>
        <end position="122"/>
    </location>
</feature>
<feature type="compositionally biased region" description="Basic and acidic residues" evidence="7">
    <location>
        <begin position="46"/>
        <end position="56"/>
    </location>
</feature>
<reference evidence="10" key="1">
    <citation type="journal article" date="2021" name="Nat. Commun.">
        <title>Genetic determinants of endophytism in the Arabidopsis root mycobiome.</title>
        <authorList>
            <person name="Mesny F."/>
            <person name="Miyauchi S."/>
            <person name="Thiergart T."/>
            <person name="Pickel B."/>
            <person name="Atanasova L."/>
            <person name="Karlsson M."/>
            <person name="Huettel B."/>
            <person name="Barry K.W."/>
            <person name="Haridas S."/>
            <person name="Chen C."/>
            <person name="Bauer D."/>
            <person name="Andreopoulos W."/>
            <person name="Pangilinan J."/>
            <person name="LaButti K."/>
            <person name="Riley R."/>
            <person name="Lipzen A."/>
            <person name="Clum A."/>
            <person name="Drula E."/>
            <person name="Henrissat B."/>
            <person name="Kohler A."/>
            <person name="Grigoriev I.V."/>
            <person name="Martin F.M."/>
            <person name="Hacquard S."/>
        </authorList>
    </citation>
    <scope>NUCLEOTIDE SEQUENCE</scope>
    <source>
        <strain evidence="10">MPI-CAGE-CH-0230</strain>
    </source>
</reference>
<feature type="transmembrane region" description="Helical" evidence="8">
    <location>
        <begin position="168"/>
        <end position="187"/>
    </location>
</feature>
<sequence length="490" mass="51771">MTGSDSDSSTMAGDHQPTPQKRDPLMNPAKYPENETEANLWAEPRAVADADIEKEAGTAGSSDSASAPTPASPTGKPTGPGGPPGMKPADFPDGGLDAWLCVLGGWCALFSTFGLINCVGVFVQHYSSGPLAGYSLSTITWITSLQVFMMTGSGAVMGRLYDNFGPRYLIIPGTIVYVFALMMTSLGSQYYQFILAQSILSSLGSSAVFNATLNSTMTWFFQKRAMAVGIVASGSSAGGVVLPIMLTKLTEQLGFPWALRIVSFTFLALCTITCLTVKSRLPPTRKPVALSDYTKPLTEFGMLTCIAGYFFFFWGMFLPFNYLIVQAQQNGVSPSLVPYLIPILNAASIPGRILPGFLGDKFGRYNVMVFISFLSALFTLAVWIPGSHSTPAVIVYGVLFGFSSGGFISLAPAVVAQISDIRQIGTRTGIAWAIGSLGSLTGSPIGGAIIASQGGSYLGAQLFCGIAMLCGCLSFALGRWNQAGFKVAKV</sequence>
<keyword evidence="4 8" id="KW-0812">Transmembrane</keyword>
<feature type="region of interest" description="Disordered" evidence="7">
    <location>
        <begin position="1"/>
        <end position="89"/>
    </location>
</feature>
<feature type="transmembrane region" description="Helical" evidence="8">
    <location>
        <begin position="225"/>
        <end position="245"/>
    </location>
</feature>